<dbReference type="InterPro" id="IPR036175">
    <property type="entry name" value="Sec23/24_helical_dom_sf"/>
</dbReference>
<keyword evidence="6 13" id="KW-0256">Endoplasmic reticulum</keyword>
<dbReference type="InterPro" id="IPR006900">
    <property type="entry name" value="Sec23/24_helical_dom"/>
</dbReference>
<dbReference type="Pfam" id="PF04810">
    <property type="entry name" value="zf-Sec23_Sec24"/>
    <property type="match status" value="1"/>
</dbReference>
<sequence>MATYLEFIQQNEERDGVRFSWNVWPSSRLEATRMVVPLACLLTPLKERPDLPPVQYEPVLCSRPTCKAILNPLCQVDYRAKLWACNFCFQRNQFPPAYAGISEVNQPAELMPQFSTIEYVIQRGPQSPLIFLYVVDTCLEDDDLQALKESLQMSLSLLPPDALVGLITFGRMVQVHELSCEGISKSYVFRGTKDLTAKQIQDMLGLTKPAMSMQQARPAQPQEHPFVSSRFLQPVHKIDMNLTDLLGELQKDPWPVTQGKRPLRSTGVALSIAVGLLEGTFPNTGARIMLFTGGPPTQGPGMVVGDELKVPIRSWHDIEKDNARFMKKATKHYEMLANRAATNGHCIDIYACALDQTGLLEMKCCTNLTGGYMVMGDSFNTFLFKQTFQRIFSKDFNGDFRMAFGATLEVKTSRELKIAGAIGPCVSLNVKGPCVSENELGVGGTSQWKICGLDPTSTVGIYFEVVNQHNAPIPQGGRGAIQFVTHYQHSSTQRRIRVTTIARNWADAQSQLKHIEAAFDQEAAAVLMARLGVFRAESEEGPDVLRWLDRQLIRLFMFHLRRSPFLQVFNNSPDESSYYRHHFARQDLTQSLIMIQPILYSYSFHGPPEPVLLDSSSILADRILLMDTFFQIVIYLGETIAQWRKAGYQDMPEYENFKHLLQAPLDDAQEILQARFPMPRYINTEHGGSQARFLLSKVNPSQTHNSLYAWGQETGAPILTDDVSLQVFMDHLKKLAVSSAS</sequence>
<dbReference type="GO" id="GO:0008270">
    <property type="term" value="F:zinc ion binding"/>
    <property type="evidence" value="ECO:0007669"/>
    <property type="project" value="InterPro"/>
</dbReference>
<evidence type="ECO:0000256" key="10">
    <source>
        <dbReference type="ARBA" id="ARBA00023136"/>
    </source>
</evidence>
<evidence type="ECO:0000256" key="5">
    <source>
        <dbReference type="ARBA" id="ARBA00022723"/>
    </source>
</evidence>
<dbReference type="InterPro" id="IPR006895">
    <property type="entry name" value="Znf_Sec23_Sec24"/>
</dbReference>
<dbReference type="GeneTree" id="ENSGT00390000006916"/>
<dbReference type="InterPro" id="IPR006896">
    <property type="entry name" value="Sec23/24_trunk_dom"/>
</dbReference>
<dbReference type="GO" id="GO:0005829">
    <property type="term" value="C:cytosol"/>
    <property type="evidence" value="ECO:0007669"/>
    <property type="project" value="UniProtKB-SubCell"/>
</dbReference>
<keyword evidence="8 13" id="KW-0931">ER-Golgi transport</keyword>
<gene>
    <name evidence="19" type="primary">SEC23B</name>
</gene>
<feature type="domain" description="Gelsolin-like" evidence="14">
    <location>
        <begin position="608"/>
        <end position="694"/>
    </location>
</feature>
<dbReference type="InterPro" id="IPR037364">
    <property type="entry name" value="Sec23"/>
</dbReference>
<evidence type="ECO:0000313" key="19">
    <source>
        <dbReference type="Ensembl" id="ENSRFEP00010013396.1"/>
    </source>
</evidence>
<dbReference type="SUPFAM" id="SSF53300">
    <property type="entry name" value="vWA-like"/>
    <property type="match status" value="1"/>
</dbReference>
<organism evidence="19 20">
    <name type="scientific">Rhinolophus ferrumequinum</name>
    <name type="common">Greater horseshoe bat</name>
    <dbReference type="NCBI Taxonomy" id="59479"/>
    <lineage>
        <taxon>Eukaryota</taxon>
        <taxon>Metazoa</taxon>
        <taxon>Chordata</taxon>
        <taxon>Craniata</taxon>
        <taxon>Vertebrata</taxon>
        <taxon>Euteleostomi</taxon>
        <taxon>Mammalia</taxon>
        <taxon>Eutheria</taxon>
        <taxon>Laurasiatheria</taxon>
        <taxon>Chiroptera</taxon>
        <taxon>Yinpterochiroptera</taxon>
        <taxon>Rhinolophoidea</taxon>
        <taxon>Rhinolophidae</taxon>
        <taxon>Rhinolophinae</taxon>
        <taxon>Rhinolophus</taxon>
    </lineage>
</organism>
<dbReference type="InterPro" id="IPR012990">
    <property type="entry name" value="Beta-sandwich_Sec23_24"/>
</dbReference>
<dbReference type="Proteomes" id="UP000472240">
    <property type="component" value="Chromosome 23"/>
</dbReference>
<keyword evidence="3 13" id="KW-0813">Transport</keyword>
<dbReference type="Pfam" id="PF00626">
    <property type="entry name" value="Gelsolin"/>
    <property type="match status" value="1"/>
</dbReference>
<reference evidence="20" key="3">
    <citation type="submission" date="2018-12" db="EMBL/GenBank/DDBJ databases">
        <title>G10K-VGP greater horseshoe bat female genome, primary haplotype.</title>
        <authorList>
            <person name="Teeling E."/>
            <person name="Myers G."/>
            <person name="Vernes S."/>
            <person name="Pippel M."/>
            <person name="Winkler S."/>
            <person name="Fedrigo O."/>
            <person name="Rhie A."/>
            <person name="Koren S."/>
            <person name="Phillippy A."/>
            <person name="Lewin H."/>
            <person name="Damas J."/>
            <person name="Howe K."/>
            <person name="Mountcastle J."/>
            <person name="Jarvis E.D."/>
        </authorList>
    </citation>
    <scope>NUCLEOTIDE SEQUENCE [LARGE SCALE GENOMIC DNA]</scope>
</reference>
<name>A0A671EJF0_RHIFE</name>
<evidence type="ECO:0000313" key="20">
    <source>
        <dbReference type="Proteomes" id="UP000472240"/>
    </source>
</evidence>
<keyword evidence="7 13" id="KW-0862">Zinc</keyword>
<dbReference type="SUPFAM" id="SSF82754">
    <property type="entry name" value="C-terminal, gelsolin-like domain of Sec23/24"/>
    <property type="match status" value="1"/>
</dbReference>
<dbReference type="Pfam" id="PF04811">
    <property type="entry name" value="Sec23_trunk"/>
    <property type="match status" value="1"/>
</dbReference>
<keyword evidence="10 13" id="KW-0472">Membrane</keyword>
<dbReference type="Gene3D" id="2.30.30.380">
    <property type="entry name" value="Zn-finger domain of Sec23/24"/>
    <property type="match status" value="1"/>
</dbReference>
<dbReference type="GO" id="GO:0030127">
    <property type="term" value="C:COPII vesicle coat"/>
    <property type="evidence" value="ECO:0007669"/>
    <property type="project" value="InterPro"/>
</dbReference>
<keyword evidence="20" id="KW-1185">Reference proteome</keyword>
<dbReference type="SUPFAM" id="SSF81995">
    <property type="entry name" value="beta-sandwich domain of Sec23/24"/>
    <property type="match status" value="1"/>
</dbReference>
<dbReference type="Gene3D" id="1.20.120.730">
    <property type="entry name" value="Sec23/Sec24 helical domain"/>
    <property type="match status" value="2"/>
</dbReference>
<dbReference type="Gene3D" id="2.60.40.1670">
    <property type="entry name" value="beta-sandwich domain of Sec23/24"/>
    <property type="match status" value="1"/>
</dbReference>
<evidence type="ECO:0000256" key="4">
    <source>
        <dbReference type="ARBA" id="ARBA00022490"/>
    </source>
</evidence>
<reference evidence="19" key="5">
    <citation type="submission" date="2025-09" db="UniProtKB">
        <authorList>
            <consortium name="Ensembl"/>
        </authorList>
    </citation>
    <scope>IDENTIFICATION</scope>
</reference>
<evidence type="ECO:0000259" key="18">
    <source>
        <dbReference type="Pfam" id="PF08033"/>
    </source>
</evidence>
<dbReference type="FunFam" id="2.60.40.1670:FF:000006">
    <property type="entry name" value="Protein transport protein SEC23"/>
    <property type="match status" value="1"/>
</dbReference>
<dbReference type="InterPro" id="IPR036174">
    <property type="entry name" value="Znf_Sec23_Sec24_sf"/>
</dbReference>
<feature type="domain" description="Sec23/Sec24 helical" evidence="17">
    <location>
        <begin position="555"/>
        <end position="592"/>
    </location>
</feature>
<protein>
    <recommendedName>
        <fullName evidence="13">Protein transport protein SEC23</fullName>
    </recommendedName>
</protein>
<dbReference type="CDD" id="cd11287">
    <property type="entry name" value="Sec23_C"/>
    <property type="match status" value="1"/>
</dbReference>
<dbReference type="Ensembl" id="ENSRFET00010014656.1">
    <property type="protein sequence ID" value="ENSRFEP00010013396.1"/>
    <property type="gene ID" value="ENSRFEG00010009046.1"/>
</dbReference>
<dbReference type="GO" id="GO:0006886">
    <property type="term" value="P:intracellular protein transport"/>
    <property type="evidence" value="ECO:0007669"/>
    <property type="project" value="InterPro"/>
</dbReference>
<accession>A0A671EJF0</accession>
<evidence type="ECO:0000259" key="15">
    <source>
        <dbReference type="Pfam" id="PF04810"/>
    </source>
</evidence>
<dbReference type="GO" id="GO:0090110">
    <property type="term" value="P:COPII-coated vesicle cargo loading"/>
    <property type="evidence" value="ECO:0007669"/>
    <property type="project" value="TreeGrafter"/>
</dbReference>
<evidence type="ECO:0000256" key="11">
    <source>
        <dbReference type="ARBA" id="ARBA00023329"/>
    </source>
</evidence>
<dbReference type="PANTHER" id="PTHR11141">
    <property type="entry name" value="PROTEIN TRANSPORT PROTEIN SEC23"/>
    <property type="match status" value="1"/>
</dbReference>
<dbReference type="InterPro" id="IPR036180">
    <property type="entry name" value="Gelsolin-like_dom_sf"/>
</dbReference>
<dbReference type="GO" id="GO:0070971">
    <property type="term" value="C:endoplasmic reticulum exit site"/>
    <property type="evidence" value="ECO:0007669"/>
    <property type="project" value="TreeGrafter"/>
</dbReference>
<dbReference type="CDD" id="cd01478">
    <property type="entry name" value="Sec23-like"/>
    <property type="match status" value="1"/>
</dbReference>
<dbReference type="GO" id="GO:0005789">
    <property type="term" value="C:endoplasmic reticulum membrane"/>
    <property type="evidence" value="ECO:0007669"/>
    <property type="project" value="UniProtKB-SubCell"/>
</dbReference>
<evidence type="ECO:0000256" key="8">
    <source>
        <dbReference type="ARBA" id="ARBA00022892"/>
    </source>
</evidence>
<reference evidence="19 20" key="1">
    <citation type="journal article" date="2015" name="Annu Rev Anim Biosci">
        <title>The Genome 10K Project: a way forward.</title>
        <authorList>
            <person name="Koepfli K.P."/>
            <person name="Paten B."/>
            <person name="O'Brien S.J."/>
            <person name="Koepfli K.P."/>
            <person name="Paten B."/>
            <person name="Antunes A."/>
            <person name="Belov K."/>
            <person name="Bustamante C."/>
            <person name="Castoe T.A."/>
            <person name="Clawson H."/>
            <person name="Crawford A.J."/>
            <person name="Diekhans M."/>
            <person name="Distel D."/>
            <person name="Durbin R."/>
            <person name="Earl D."/>
            <person name="Fujita M.K."/>
            <person name="Gamble T."/>
            <person name="Georges A."/>
            <person name="Gemmell N."/>
            <person name="Gilbert M.T."/>
            <person name="Graves J.M."/>
            <person name="Green R.E."/>
            <person name="Hickey G."/>
            <person name="Jarvis E.D."/>
            <person name="Johnson W."/>
            <person name="Komissarov A."/>
            <person name="Korf I."/>
            <person name="Kuhn R."/>
            <person name="Larkin D.M."/>
            <person name="Lewin H."/>
            <person name="Lopez J.V."/>
            <person name="Ma J."/>
            <person name="Marques-Bonet T."/>
            <person name="Miller W."/>
            <person name="Murphy R."/>
            <person name="Pevzner P."/>
            <person name="Shapiro B."/>
            <person name="Steiner C."/>
            <person name="Tamazian G."/>
            <person name="Venkatesh B."/>
            <person name="Wang J."/>
            <person name="Wayne R."/>
            <person name="Wiley E."/>
            <person name="Yang H."/>
            <person name="Zhang G."/>
            <person name="Haussler D."/>
            <person name="Ryder O."/>
            <person name="O'Brien S.J."/>
        </authorList>
    </citation>
    <scope>NUCLEOTIDE SEQUENCE</scope>
</reference>
<comment type="subcellular location">
    <subcellularLocation>
        <location evidence="13">Cytoplasmic vesicle</location>
        <location evidence="13">COPII-coated vesicle membrane</location>
        <topology evidence="13">Peripheral membrane protein</topology>
        <orientation evidence="13">Cytoplasmic side</orientation>
    </subcellularLocation>
    <subcellularLocation>
        <location evidence="1 13">Endoplasmic reticulum membrane</location>
        <topology evidence="1 13">Peripheral membrane protein</topology>
        <orientation evidence="1 13">Cytoplasmic side</orientation>
    </subcellularLocation>
    <subcellularLocation>
        <location evidence="13">Cytoplasm</location>
        <location evidence="13">Cytosol</location>
    </subcellularLocation>
</comment>
<dbReference type="SUPFAM" id="SSF81811">
    <property type="entry name" value="Helical domain of Sec23/24"/>
    <property type="match status" value="1"/>
</dbReference>
<evidence type="ECO:0000256" key="12">
    <source>
        <dbReference type="ARBA" id="ARBA00037370"/>
    </source>
</evidence>
<reference evidence="19" key="4">
    <citation type="submission" date="2025-08" db="UniProtKB">
        <authorList>
            <consortium name="Ensembl"/>
        </authorList>
    </citation>
    <scope>IDENTIFICATION</scope>
</reference>
<dbReference type="SUPFAM" id="SSF82919">
    <property type="entry name" value="Zn-finger domain of Sec23/24"/>
    <property type="match status" value="1"/>
</dbReference>
<proteinExistence type="inferred from homology"/>
<dbReference type="Pfam" id="PF08033">
    <property type="entry name" value="Sec23_BS"/>
    <property type="match status" value="1"/>
</dbReference>
<comment type="similarity">
    <text evidence="2 13">Belongs to the SEC23/SEC24 family. SEC23 subfamily.</text>
</comment>
<evidence type="ECO:0000256" key="13">
    <source>
        <dbReference type="RuleBase" id="RU365030"/>
    </source>
</evidence>
<feature type="domain" description="Sec23/Sec24 trunk" evidence="16">
    <location>
        <begin position="127"/>
        <end position="392"/>
    </location>
</feature>
<reference evidence="19 20" key="2">
    <citation type="journal article" date="2018" name="Annu Rev Anim Biosci">
        <title>Bat Biology, Genomes, and the Bat1K Project: To Generate Chromosome-Level Genomes for All Living Bat Species.</title>
        <authorList>
            <person name="Teeling E.C."/>
            <person name="Vernes S.C."/>
            <person name="Davalos L.M."/>
            <person name="Ray D.A."/>
            <person name="Gilbert M.T.P."/>
            <person name="Myers E."/>
        </authorList>
    </citation>
    <scope>NUCLEOTIDE SEQUENCE</scope>
</reference>
<feature type="domain" description="Zinc finger Sec23/Sec24-type" evidence="15">
    <location>
        <begin position="58"/>
        <end position="98"/>
    </location>
</feature>
<dbReference type="Gene3D" id="3.40.20.10">
    <property type="entry name" value="Severin"/>
    <property type="match status" value="1"/>
</dbReference>
<dbReference type="InterPro" id="IPR036465">
    <property type="entry name" value="vWFA_dom_sf"/>
</dbReference>
<dbReference type="FunFam" id="3.40.20.10:FF:000003">
    <property type="entry name" value="Protein transport protein SEC23"/>
    <property type="match status" value="1"/>
</dbReference>
<evidence type="ECO:0000256" key="1">
    <source>
        <dbReference type="ARBA" id="ARBA00004397"/>
    </source>
</evidence>
<dbReference type="FunFam" id="2.30.30.380:FF:000001">
    <property type="entry name" value="Protein transport protein SEC23"/>
    <property type="match status" value="1"/>
</dbReference>
<evidence type="ECO:0000256" key="2">
    <source>
        <dbReference type="ARBA" id="ARBA00009210"/>
    </source>
</evidence>
<dbReference type="InterPro" id="IPR029006">
    <property type="entry name" value="ADF-H/Gelsolin-like_dom_sf"/>
</dbReference>
<evidence type="ECO:0000259" key="14">
    <source>
        <dbReference type="Pfam" id="PF00626"/>
    </source>
</evidence>
<dbReference type="AlphaFoldDB" id="A0A671EJF0"/>
<keyword evidence="4 13" id="KW-0963">Cytoplasm</keyword>
<dbReference type="InterPro" id="IPR037550">
    <property type="entry name" value="Sec23_C"/>
</dbReference>
<dbReference type="Pfam" id="PF04815">
    <property type="entry name" value="Sec23_helical"/>
    <property type="match status" value="1"/>
</dbReference>
<evidence type="ECO:0000259" key="16">
    <source>
        <dbReference type="Pfam" id="PF04811"/>
    </source>
</evidence>
<dbReference type="Gene3D" id="3.40.50.410">
    <property type="entry name" value="von Willebrand factor, type A domain"/>
    <property type="match status" value="1"/>
</dbReference>
<evidence type="ECO:0000256" key="7">
    <source>
        <dbReference type="ARBA" id="ARBA00022833"/>
    </source>
</evidence>
<evidence type="ECO:0000256" key="6">
    <source>
        <dbReference type="ARBA" id="ARBA00022824"/>
    </source>
</evidence>
<comment type="function">
    <text evidence="12">Component of the coat protein complex II (COPII) which promotes the formation of transport vesicles from the endoplasmic reticulum (ER). The coat has two main functions, the physical deformation of the endoplasmic reticulum membrane into vesicles and the selection of cargo molecules for their transport to the Golgi complex.</text>
</comment>
<evidence type="ECO:0000259" key="17">
    <source>
        <dbReference type="Pfam" id="PF04815"/>
    </source>
</evidence>
<dbReference type="InterPro" id="IPR007123">
    <property type="entry name" value="Gelsolin-like_dom"/>
</dbReference>
<dbReference type="PANTHER" id="PTHR11141:SF10">
    <property type="entry name" value="PROTEIN TRANSPORT PROTEIN SEC23B"/>
    <property type="match status" value="1"/>
</dbReference>
<dbReference type="GO" id="GO:0005096">
    <property type="term" value="F:GTPase activator activity"/>
    <property type="evidence" value="ECO:0007669"/>
    <property type="project" value="TreeGrafter"/>
</dbReference>
<feature type="domain" description="Sec23/Sec24 beta-sandwich" evidence="18">
    <location>
        <begin position="403"/>
        <end position="506"/>
    </location>
</feature>
<evidence type="ECO:0000256" key="3">
    <source>
        <dbReference type="ARBA" id="ARBA00022448"/>
    </source>
</evidence>
<keyword evidence="11 13" id="KW-0968">Cytoplasmic vesicle</keyword>
<keyword evidence="9 13" id="KW-0653">Protein transport</keyword>
<keyword evidence="5 13" id="KW-0479">Metal-binding</keyword>
<evidence type="ECO:0000256" key="9">
    <source>
        <dbReference type="ARBA" id="ARBA00022927"/>
    </source>
</evidence>
<dbReference type="FunFam" id="3.40.50.410:FF:000011">
    <property type="entry name" value="Protein transport protein SEC23"/>
    <property type="match status" value="1"/>
</dbReference>